<dbReference type="GO" id="GO:0005737">
    <property type="term" value="C:cytoplasm"/>
    <property type="evidence" value="ECO:0007669"/>
    <property type="project" value="TreeGrafter"/>
</dbReference>
<dbReference type="STRING" id="1531429.JI75_00160"/>
<dbReference type="AlphaFoldDB" id="A0A0A8B3E0"/>
<dbReference type="InterPro" id="IPR058240">
    <property type="entry name" value="rSAM_sf"/>
</dbReference>
<evidence type="ECO:0000313" key="4">
    <source>
        <dbReference type="Proteomes" id="UP000031121"/>
    </source>
</evidence>
<evidence type="ECO:0000313" key="3">
    <source>
        <dbReference type="EMBL" id="AJC11353.1"/>
    </source>
</evidence>
<dbReference type="InterPro" id="IPR007197">
    <property type="entry name" value="rSAM"/>
</dbReference>
<dbReference type="HOGENOM" id="CLU_027579_3_1_11"/>
<reference evidence="4" key="1">
    <citation type="submission" date="2014-08" db="EMBL/GenBank/DDBJ databases">
        <title>Coriobacteriaceae sp. complete genome.</title>
        <authorList>
            <person name="Looft T."/>
            <person name="Bayles D.O."/>
            <person name="Stanton T.B."/>
        </authorList>
    </citation>
    <scope>NUCLEOTIDE SEQUENCE [LARGE SCALE GENOMIC DNA]</scope>
    <source>
        <strain evidence="4">68-1-3</strain>
    </source>
</reference>
<feature type="domain" description="Radical SAM core" evidence="2">
    <location>
        <begin position="32"/>
        <end position="258"/>
    </location>
</feature>
<gene>
    <name evidence="3" type="ORF">JI75_00160</name>
</gene>
<proteinExistence type="predicted"/>
<dbReference type="EMBL" id="CP009302">
    <property type="protein sequence ID" value="AJC11353.1"/>
    <property type="molecule type" value="Genomic_DNA"/>
</dbReference>
<organism evidence="3 4">
    <name type="scientific">Berryella intestinalis</name>
    <dbReference type="NCBI Taxonomy" id="1531429"/>
    <lineage>
        <taxon>Bacteria</taxon>
        <taxon>Bacillati</taxon>
        <taxon>Actinomycetota</taxon>
        <taxon>Coriobacteriia</taxon>
        <taxon>Eggerthellales</taxon>
        <taxon>Eggerthellaceae</taxon>
        <taxon>Berryella</taxon>
    </lineage>
</organism>
<dbReference type="PANTHER" id="PTHR13932">
    <property type="entry name" value="COPROPORPHYRINIGEN III OXIDASE"/>
    <property type="match status" value="1"/>
</dbReference>
<sequence>MLSERLLSKAVREASKNYLKLYRTTDTMVPAPDPKKQYMLYMHVPFCERLCPYCSFNRFPYREDRAREYFASLRKEMMMVKELGYDFSSLYVGGGTPTILIDELCETIDLARETFSITEVSSETNPNHLIPSYLEKLKGRVQRLSVGVQSFDNGLLKQMDRYDKYGSAEVILERVGQAVPYFASMNVDMIFNFPAQTEDMLINDVESVMKSGATQTTFYPLMASPAVERSLARTVGKVDYDRERKFYEILDYMLTGGKDPQFSHSSAWTYNRHDYMEVLPGQEKQAGADMIDEYVVQFEEYPAIGSGGITYLGDSLYVNTFSVKEYSEAINRGHMSIMGKTVFNDHDRMRYRFLMQLFGLRLDKRQWERDFGCTVENGLPLEMAYMSAVGAFDRNNDDEITLTSKGRYMVVVMMRQFFIGVNNLRDQARAALPGEERELLFGSGCAK</sequence>
<accession>A0A0A8B3E0</accession>
<dbReference type="InterPro" id="IPR034505">
    <property type="entry name" value="Coproporphyrinogen-III_oxidase"/>
</dbReference>
<dbReference type="InterPro" id="IPR006638">
    <property type="entry name" value="Elp3/MiaA/NifB-like_rSAM"/>
</dbReference>
<dbReference type="CDD" id="cd01335">
    <property type="entry name" value="Radical_SAM"/>
    <property type="match status" value="1"/>
</dbReference>
<dbReference type="Proteomes" id="UP000031121">
    <property type="component" value="Chromosome"/>
</dbReference>
<evidence type="ECO:0000256" key="1">
    <source>
        <dbReference type="ARBA" id="ARBA00017228"/>
    </source>
</evidence>
<dbReference type="SFLD" id="SFLDG01065">
    <property type="entry name" value="anaerobic_coproporphyrinogen-I"/>
    <property type="match status" value="1"/>
</dbReference>
<dbReference type="SMART" id="SM00729">
    <property type="entry name" value="Elp3"/>
    <property type="match status" value="1"/>
</dbReference>
<dbReference type="RefSeq" id="WP_039687853.1">
    <property type="nucleotide sequence ID" value="NZ_CP009302.1"/>
</dbReference>
<dbReference type="OrthoDB" id="9808022at2"/>
<dbReference type="NCBIfam" id="NF006385">
    <property type="entry name" value="PRK08629.1"/>
    <property type="match status" value="1"/>
</dbReference>
<name>A0A0A8B3E0_9ACTN</name>
<dbReference type="InterPro" id="IPR023404">
    <property type="entry name" value="rSAM_horseshoe"/>
</dbReference>
<dbReference type="PROSITE" id="PS51918">
    <property type="entry name" value="RADICAL_SAM"/>
    <property type="match status" value="1"/>
</dbReference>
<keyword evidence="4" id="KW-1185">Reference proteome</keyword>
<dbReference type="Pfam" id="PF04055">
    <property type="entry name" value="Radical_SAM"/>
    <property type="match status" value="1"/>
</dbReference>
<dbReference type="KEGG" id="cbac:JI75_00160"/>
<protein>
    <recommendedName>
        <fullName evidence="1">Heme chaperone HemW</fullName>
    </recommendedName>
</protein>
<dbReference type="GO" id="GO:0006779">
    <property type="term" value="P:porphyrin-containing compound biosynthetic process"/>
    <property type="evidence" value="ECO:0007669"/>
    <property type="project" value="TreeGrafter"/>
</dbReference>
<dbReference type="SFLD" id="SFLDS00029">
    <property type="entry name" value="Radical_SAM"/>
    <property type="match status" value="1"/>
</dbReference>
<dbReference type="GO" id="GO:0003824">
    <property type="term" value="F:catalytic activity"/>
    <property type="evidence" value="ECO:0007669"/>
    <property type="project" value="InterPro"/>
</dbReference>
<dbReference type="SUPFAM" id="SSF102114">
    <property type="entry name" value="Radical SAM enzymes"/>
    <property type="match status" value="1"/>
</dbReference>
<dbReference type="GO" id="GO:0051539">
    <property type="term" value="F:4 iron, 4 sulfur cluster binding"/>
    <property type="evidence" value="ECO:0007669"/>
    <property type="project" value="TreeGrafter"/>
</dbReference>
<dbReference type="PANTHER" id="PTHR13932:SF5">
    <property type="entry name" value="RADICAL S-ADENOSYL METHIONINE DOMAIN-CONTAINING PROTEIN 1, MITOCHONDRIAL"/>
    <property type="match status" value="1"/>
</dbReference>
<evidence type="ECO:0000259" key="2">
    <source>
        <dbReference type="PROSITE" id="PS51918"/>
    </source>
</evidence>
<dbReference type="Gene3D" id="3.80.30.20">
    <property type="entry name" value="tm_1862 like domain"/>
    <property type="match status" value="1"/>
</dbReference>
<reference evidence="3 4" key="2">
    <citation type="journal article" date="2015" name="Genome Announc.">
        <title>Complete Genome Sequence of Coriobacteriaceae Strain 68-1-3, a Novel Mucus-Degrading Isolate from the Swine Intestinal Tract.</title>
        <authorList>
            <person name="Looft T."/>
            <person name="Bayles D.O."/>
            <person name="Alt D.P."/>
            <person name="Stanton T.B."/>
        </authorList>
    </citation>
    <scope>NUCLEOTIDE SEQUENCE [LARGE SCALE GENOMIC DNA]</scope>
    <source>
        <strain evidence="3 4">68-1-3</strain>
    </source>
</reference>